<proteinExistence type="predicted"/>
<reference evidence="1 2" key="1">
    <citation type="submission" date="2015-08" db="EMBL/GenBank/DDBJ databases">
        <title>Next Generation Sequencing and Analysis of the Genome of Puccinia sorghi L Schw, the Causal Agent of Maize Common Rust.</title>
        <authorList>
            <person name="Rochi L."/>
            <person name="Burguener G."/>
            <person name="Darino M."/>
            <person name="Turjanski A."/>
            <person name="Kreff E."/>
            <person name="Dieguez M.J."/>
            <person name="Sacco F."/>
        </authorList>
    </citation>
    <scope>NUCLEOTIDE SEQUENCE [LARGE SCALE GENOMIC DNA]</scope>
    <source>
        <strain evidence="1 2">RO10H11247</strain>
    </source>
</reference>
<dbReference type="Proteomes" id="UP000037035">
    <property type="component" value="Unassembled WGS sequence"/>
</dbReference>
<sequence length="173" mass="18236">MELMKETLGAAPLVVQLSGGVRQVELVTQEEVMSGRGEGAMHFCSAVRGQGWATSGSKTIFSGGKAAEGPAQAKSEATLARSVVVGVEWCPPVVGAEGWVFQYNEWVMFGGLDQMGVDFPKKSKGKGTARPSVPVPGKKKAAELAKRAVGGESQFALSLKELAVTVWKEKPSQ</sequence>
<accession>A0A0L6VVB9</accession>
<evidence type="ECO:0000313" key="1">
    <source>
        <dbReference type="EMBL" id="KNZ64557.1"/>
    </source>
</evidence>
<keyword evidence="2" id="KW-1185">Reference proteome</keyword>
<evidence type="ECO:0000313" key="2">
    <source>
        <dbReference type="Proteomes" id="UP000037035"/>
    </source>
</evidence>
<name>A0A0L6VVB9_9BASI</name>
<dbReference type="EMBL" id="LAVV01000177">
    <property type="protein sequence ID" value="KNZ64557.1"/>
    <property type="molecule type" value="Genomic_DNA"/>
</dbReference>
<comment type="caution">
    <text evidence="1">The sequence shown here is derived from an EMBL/GenBank/DDBJ whole genome shotgun (WGS) entry which is preliminary data.</text>
</comment>
<dbReference type="VEuPathDB" id="FungiDB:VP01_1015g2"/>
<organism evidence="1 2">
    <name type="scientific">Puccinia sorghi</name>
    <dbReference type="NCBI Taxonomy" id="27349"/>
    <lineage>
        <taxon>Eukaryota</taxon>
        <taxon>Fungi</taxon>
        <taxon>Dikarya</taxon>
        <taxon>Basidiomycota</taxon>
        <taxon>Pucciniomycotina</taxon>
        <taxon>Pucciniomycetes</taxon>
        <taxon>Pucciniales</taxon>
        <taxon>Pucciniaceae</taxon>
        <taxon>Puccinia</taxon>
    </lineage>
</organism>
<dbReference type="AlphaFoldDB" id="A0A0L6VVB9"/>
<gene>
    <name evidence="1" type="ORF">VP01_1015g2</name>
</gene>
<protein>
    <submittedName>
        <fullName evidence="1">Uncharacterized protein</fullName>
    </submittedName>
</protein>